<dbReference type="AlphaFoldDB" id="A0A1M6G0Y6"/>
<keyword evidence="1" id="KW-1133">Transmembrane helix</keyword>
<feature type="transmembrane region" description="Helical" evidence="1">
    <location>
        <begin position="44"/>
        <end position="64"/>
    </location>
</feature>
<reference evidence="2 3" key="1">
    <citation type="submission" date="2016-11" db="EMBL/GenBank/DDBJ databases">
        <authorList>
            <person name="Jaros S."/>
            <person name="Januszkiewicz K."/>
            <person name="Wedrychowicz H."/>
        </authorList>
    </citation>
    <scope>NUCLEOTIDE SEQUENCE [LARGE SCALE GENOMIC DNA]</scope>
    <source>
        <strain evidence="2 3">CGMCC 4.5723</strain>
    </source>
</reference>
<evidence type="ECO:0000313" key="2">
    <source>
        <dbReference type="EMBL" id="SHJ03524.1"/>
    </source>
</evidence>
<organism evidence="2 3">
    <name type="scientific">Nocardiopsis flavescens</name>
    <dbReference type="NCBI Taxonomy" id="758803"/>
    <lineage>
        <taxon>Bacteria</taxon>
        <taxon>Bacillati</taxon>
        <taxon>Actinomycetota</taxon>
        <taxon>Actinomycetes</taxon>
        <taxon>Streptosporangiales</taxon>
        <taxon>Nocardiopsidaceae</taxon>
        <taxon>Nocardiopsis</taxon>
    </lineage>
</organism>
<feature type="transmembrane region" description="Helical" evidence="1">
    <location>
        <begin position="159"/>
        <end position="184"/>
    </location>
</feature>
<proteinExistence type="predicted"/>
<sequence length="189" mass="19268">MTVSDTTAPTRFGEALRRLYFVRFAFALAWAVLVFATAGAAGPVLTALLVAYPLFDAAAVLWQLRSRHRDPASPRAAERVNVAVSAAVAVALGWASTVSPAAALAVWGAWAVGSGIPQLVAAVRRRRSGGQVPQILSGGISVLAGGAFLAQGLQGSGDIAGVGGYAAVGGVFFLVSALRLGALLRRKAS</sequence>
<feature type="transmembrane region" description="Helical" evidence="1">
    <location>
        <begin position="135"/>
        <end position="153"/>
    </location>
</feature>
<protein>
    <recommendedName>
        <fullName evidence="4">Integral membrane protein</fullName>
    </recommendedName>
</protein>
<keyword evidence="3" id="KW-1185">Reference proteome</keyword>
<dbReference type="Proteomes" id="UP000184452">
    <property type="component" value="Unassembled WGS sequence"/>
</dbReference>
<dbReference type="STRING" id="758803.SAMN05421803_103225"/>
<keyword evidence="1" id="KW-0472">Membrane</keyword>
<feature type="transmembrane region" description="Helical" evidence="1">
    <location>
        <begin position="101"/>
        <end position="123"/>
    </location>
</feature>
<feature type="transmembrane region" description="Helical" evidence="1">
    <location>
        <begin position="76"/>
        <end position="95"/>
    </location>
</feature>
<accession>A0A1M6G0Y6</accession>
<keyword evidence="1" id="KW-0812">Transmembrane</keyword>
<evidence type="ECO:0000256" key="1">
    <source>
        <dbReference type="SAM" id="Phobius"/>
    </source>
</evidence>
<evidence type="ECO:0008006" key="4">
    <source>
        <dbReference type="Google" id="ProtNLM"/>
    </source>
</evidence>
<dbReference type="RefSeq" id="WP_073376932.1">
    <property type="nucleotide sequence ID" value="NZ_FQZK01000003.1"/>
</dbReference>
<evidence type="ECO:0000313" key="3">
    <source>
        <dbReference type="Proteomes" id="UP000184452"/>
    </source>
</evidence>
<name>A0A1M6G0Y6_9ACTN</name>
<feature type="transmembrane region" description="Helical" evidence="1">
    <location>
        <begin position="20"/>
        <end position="38"/>
    </location>
</feature>
<gene>
    <name evidence="2" type="ORF">SAMN05421803_103225</name>
</gene>
<dbReference type="EMBL" id="FQZK01000003">
    <property type="protein sequence ID" value="SHJ03524.1"/>
    <property type="molecule type" value="Genomic_DNA"/>
</dbReference>
<dbReference type="OrthoDB" id="960912at2"/>